<keyword evidence="2" id="KW-1185">Reference proteome</keyword>
<comment type="caution">
    <text evidence="1">The sequence shown here is derived from an EMBL/GenBank/DDBJ whole genome shotgun (WGS) entry which is preliminary data.</text>
</comment>
<evidence type="ECO:0000313" key="2">
    <source>
        <dbReference type="Proteomes" id="UP000805193"/>
    </source>
</evidence>
<protein>
    <submittedName>
        <fullName evidence="1">Uncharacterized protein</fullName>
    </submittedName>
</protein>
<reference evidence="1 2" key="1">
    <citation type="journal article" date="2020" name="Cell">
        <title>Large-Scale Comparative Analyses of Tick Genomes Elucidate Their Genetic Diversity and Vector Capacities.</title>
        <authorList>
            <consortium name="Tick Genome and Microbiome Consortium (TIGMIC)"/>
            <person name="Jia N."/>
            <person name="Wang J."/>
            <person name="Shi W."/>
            <person name="Du L."/>
            <person name="Sun Y."/>
            <person name="Zhan W."/>
            <person name="Jiang J.F."/>
            <person name="Wang Q."/>
            <person name="Zhang B."/>
            <person name="Ji P."/>
            <person name="Bell-Sakyi L."/>
            <person name="Cui X.M."/>
            <person name="Yuan T.T."/>
            <person name="Jiang B.G."/>
            <person name="Yang W.F."/>
            <person name="Lam T.T."/>
            <person name="Chang Q.C."/>
            <person name="Ding S.J."/>
            <person name="Wang X.J."/>
            <person name="Zhu J.G."/>
            <person name="Ruan X.D."/>
            <person name="Zhao L."/>
            <person name="Wei J.T."/>
            <person name="Ye R.Z."/>
            <person name="Que T.C."/>
            <person name="Du C.H."/>
            <person name="Zhou Y.H."/>
            <person name="Cheng J.X."/>
            <person name="Dai P.F."/>
            <person name="Guo W.B."/>
            <person name="Han X.H."/>
            <person name="Huang E.J."/>
            <person name="Li L.F."/>
            <person name="Wei W."/>
            <person name="Gao Y.C."/>
            <person name="Liu J.Z."/>
            <person name="Shao H.Z."/>
            <person name="Wang X."/>
            <person name="Wang C.C."/>
            <person name="Yang T.C."/>
            <person name="Huo Q.B."/>
            <person name="Li W."/>
            <person name="Chen H.Y."/>
            <person name="Chen S.E."/>
            <person name="Zhou L.G."/>
            <person name="Ni X.B."/>
            <person name="Tian J.H."/>
            <person name="Sheng Y."/>
            <person name="Liu T."/>
            <person name="Pan Y.S."/>
            <person name="Xia L.Y."/>
            <person name="Li J."/>
            <person name="Zhao F."/>
            <person name="Cao W.C."/>
        </authorList>
    </citation>
    <scope>NUCLEOTIDE SEQUENCE [LARGE SCALE GENOMIC DNA]</scope>
    <source>
        <strain evidence="1">Iper-2018</strain>
    </source>
</reference>
<gene>
    <name evidence="1" type="ORF">HPB47_014692</name>
</gene>
<dbReference type="Proteomes" id="UP000805193">
    <property type="component" value="Unassembled WGS sequence"/>
</dbReference>
<accession>A0AC60QVC7</accession>
<sequence>MLMVSVLHNIAVNTYLSRPPAQSRGIVRPRFEAETAEVVEGISSETPIQRTEVFAHGHTVKLHFDGPRPPHVDLWGLRLPVSAAYPRPLQCRACGRLGHTRRACRDRNRCPYFCGRHPGNTCRSSTARCPKCGGGHDAVDRWCEAYTRVRAAAREAENRRDFAAPRDSQGARPPPRDAGHRETQGSPPWNPGSFPELGARDAGVVTSAQTRERADTNRDRPTAELSGRAPRARGEAPPPQNAGQPEAAQAPTTESSPSPTGAPATRGRRPTSAPSPTCPGESVSPADTVTAASPDGRGFPRALRGNKPGGFPQERGTQRGGCASLSSGALPPQEDLPTAGSQGGDSELRALLEQLTRIIAALAQHLPPRALGELHRACSTVLADIAPNNLPNTNYGGQP</sequence>
<dbReference type="EMBL" id="JABSTQ010003096">
    <property type="protein sequence ID" value="KAG0443633.1"/>
    <property type="molecule type" value="Genomic_DNA"/>
</dbReference>
<evidence type="ECO:0000313" key="1">
    <source>
        <dbReference type="EMBL" id="KAG0443633.1"/>
    </source>
</evidence>
<organism evidence="1 2">
    <name type="scientific">Ixodes persulcatus</name>
    <name type="common">Taiga tick</name>
    <dbReference type="NCBI Taxonomy" id="34615"/>
    <lineage>
        <taxon>Eukaryota</taxon>
        <taxon>Metazoa</taxon>
        <taxon>Ecdysozoa</taxon>
        <taxon>Arthropoda</taxon>
        <taxon>Chelicerata</taxon>
        <taxon>Arachnida</taxon>
        <taxon>Acari</taxon>
        <taxon>Parasitiformes</taxon>
        <taxon>Ixodida</taxon>
        <taxon>Ixodoidea</taxon>
        <taxon>Ixodidae</taxon>
        <taxon>Ixodinae</taxon>
        <taxon>Ixodes</taxon>
    </lineage>
</organism>
<name>A0AC60QVC7_IXOPE</name>
<proteinExistence type="predicted"/>